<protein>
    <submittedName>
        <fullName evidence="1">Uncharacterized protein</fullName>
    </submittedName>
</protein>
<dbReference type="AlphaFoldDB" id="A0A3N4ITZ4"/>
<dbReference type="PANTHER" id="PTHR36587">
    <property type="entry name" value="EXPRESSION SITE-ASSOCIATED GENE 3 (ESAG3)-LIKE PROTEIN"/>
    <property type="match status" value="1"/>
</dbReference>
<dbReference type="OrthoDB" id="422736at2759"/>
<proteinExistence type="predicted"/>
<evidence type="ECO:0000313" key="2">
    <source>
        <dbReference type="Proteomes" id="UP000275078"/>
    </source>
</evidence>
<dbReference type="CDD" id="cd22997">
    <property type="entry name" value="GT_LH"/>
    <property type="match status" value="1"/>
</dbReference>
<reference evidence="1 2" key="1">
    <citation type="journal article" date="2018" name="Nat. Ecol. Evol.">
        <title>Pezizomycetes genomes reveal the molecular basis of ectomycorrhizal truffle lifestyle.</title>
        <authorList>
            <person name="Murat C."/>
            <person name="Payen T."/>
            <person name="Noel B."/>
            <person name="Kuo A."/>
            <person name="Morin E."/>
            <person name="Chen J."/>
            <person name="Kohler A."/>
            <person name="Krizsan K."/>
            <person name="Balestrini R."/>
            <person name="Da Silva C."/>
            <person name="Montanini B."/>
            <person name="Hainaut M."/>
            <person name="Levati E."/>
            <person name="Barry K.W."/>
            <person name="Belfiori B."/>
            <person name="Cichocki N."/>
            <person name="Clum A."/>
            <person name="Dockter R.B."/>
            <person name="Fauchery L."/>
            <person name="Guy J."/>
            <person name="Iotti M."/>
            <person name="Le Tacon F."/>
            <person name="Lindquist E.A."/>
            <person name="Lipzen A."/>
            <person name="Malagnac F."/>
            <person name="Mello A."/>
            <person name="Molinier V."/>
            <person name="Miyauchi S."/>
            <person name="Poulain J."/>
            <person name="Riccioni C."/>
            <person name="Rubini A."/>
            <person name="Sitrit Y."/>
            <person name="Splivallo R."/>
            <person name="Traeger S."/>
            <person name="Wang M."/>
            <person name="Zifcakova L."/>
            <person name="Wipf D."/>
            <person name="Zambonelli A."/>
            <person name="Paolocci F."/>
            <person name="Nowrousian M."/>
            <person name="Ottonello S."/>
            <person name="Baldrian P."/>
            <person name="Spatafora J.W."/>
            <person name="Henrissat B."/>
            <person name="Nagy L.G."/>
            <person name="Aury J.M."/>
            <person name="Wincker P."/>
            <person name="Grigoriev I.V."/>
            <person name="Bonfante P."/>
            <person name="Martin F.M."/>
        </authorList>
    </citation>
    <scope>NUCLEOTIDE SEQUENCE [LARGE SCALE GENOMIC DNA]</scope>
    <source>
        <strain evidence="1 2">RN42</strain>
    </source>
</reference>
<accession>A0A3N4ITZ4</accession>
<evidence type="ECO:0000313" key="1">
    <source>
        <dbReference type="EMBL" id="RPA87731.1"/>
    </source>
</evidence>
<gene>
    <name evidence="1" type="ORF">BJ508DRAFT_320726</name>
</gene>
<name>A0A3N4ITZ4_ASCIM</name>
<sequence length="440" mass="50241">MARLSACHSSDGRPPQEFFPGNSNLEEEITNNPSAIKQPEPLQVIIPATKTNFHFCKVLYSSIVNQYKPPILVNYGKTFSLPEQARAAKITGLSSALKHFTRKPSRFDTYLSSAPRLNRNSTVVIVDGFDVWFQLHPNVLSTRYNRIKSTKDLLILGADKECWPNAQNSLACTAVPNSTLPTDGYGDQTDKDPWHFKTRAKFLNSGTMIGPVHAASKVFNQAQIRIHETLRRGGSVFSDQLFLADMFGEQSDARAHGRSTQKNEFGMALDYWSEFFQTMTHSHADVAFRQEGVARREEQNLTEAIPNAEDVKDKGYRKPTLARNIISGLTPVVLHFNGPKEYMEFWWPEMWWFKHYKKSPKQLLHDIIVKEGERWNLVSREKIAGVWSFEEKKGGKPGDGYWRWLAWDDLCGAFEHEITDRVEVEKARVEAQTNPKGKYN</sequence>
<organism evidence="1 2">
    <name type="scientific">Ascobolus immersus RN42</name>
    <dbReference type="NCBI Taxonomy" id="1160509"/>
    <lineage>
        <taxon>Eukaryota</taxon>
        <taxon>Fungi</taxon>
        <taxon>Dikarya</taxon>
        <taxon>Ascomycota</taxon>
        <taxon>Pezizomycotina</taxon>
        <taxon>Pezizomycetes</taxon>
        <taxon>Pezizales</taxon>
        <taxon>Ascobolaceae</taxon>
        <taxon>Ascobolus</taxon>
    </lineage>
</organism>
<dbReference type="PANTHER" id="PTHR36587:SF2">
    <property type="entry name" value="EXPRESSION SITE-ASSOCIATED GENE 3 (ESAG3)-LIKE PROTEIN"/>
    <property type="match status" value="1"/>
</dbReference>
<dbReference type="Proteomes" id="UP000275078">
    <property type="component" value="Unassembled WGS sequence"/>
</dbReference>
<dbReference type="EMBL" id="ML119646">
    <property type="protein sequence ID" value="RPA87731.1"/>
    <property type="molecule type" value="Genomic_DNA"/>
</dbReference>
<keyword evidence="2" id="KW-1185">Reference proteome</keyword>